<protein>
    <submittedName>
        <fullName evidence="1">Octaprenyl-diphosphate synthase, putative</fullName>
    </submittedName>
</protein>
<organism evidence="1 2">
    <name type="scientific">Babesia ovata</name>
    <dbReference type="NCBI Taxonomy" id="189622"/>
    <lineage>
        <taxon>Eukaryota</taxon>
        <taxon>Sar</taxon>
        <taxon>Alveolata</taxon>
        <taxon>Apicomplexa</taxon>
        <taxon>Aconoidasida</taxon>
        <taxon>Piroplasmida</taxon>
        <taxon>Babesiidae</taxon>
        <taxon>Babesia</taxon>
    </lineage>
</organism>
<comment type="caution">
    <text evidence="1">The sequence shown here is derived from an EMBL/GenBank/DDBJ whole genome shotgun (WGS) entry which is preliminary data.</text>
</comment>
<dbReference type="VEuPathDB" id="PiroplasmaDB:BOVATA_019340"/>
<dbReference type="OrthoDB" id="10658354at2759"/>
<keyword evidence="2" id="KW-1185">Reference proteome</keyword>
<dbReference type="AlphaFoldDB" id="A0A2H6KBS3"/>
<dbReference type="RefSeq" id="XP_028866684.1">
    <property type="nucleotide sequence ID" value="XM_029010851.1"/>
</dbReference>
<gene>
    <name evidence="1" type="ORF">BOVATA_019340</name>
</gene>
<dbReference type="Proteomes" id="UP000236319">
    <property type="component" value="Unassembled WGS sequence"/>
</dbReference>
<proteinExistence type="predicted"/>
<name>A0A2H6KBS3_9APIC</name>
<accession>A0A2H6KBS3</accession>
<sequence>MRWLHPSALRRLRLLLADWLRQRVPCERTVLLNSIREPLEVVVLNGSEVIQRLVDHRHDPVDTHILREVEHETLPEHIHGVGRSGSEARHLVGAGHHFDQQHDTVHVFPGLQQPADDQSLEVLEVVRCVTAHHVNVLLGELERRSLEAYVAGRVGEAEPVVDMDDVSLAVEQYIAVMSVPDLQQVGHYGIRCVALDEILAGLEDVVGKDALKRLGNRFHVEFALHDVHRARVVQELYDTAIRPGY</sequence>
<evidence type="ECO:0000313" key="1">
    <source>
        <dbReference type="EMBL" id="GBE60441.1"/>
    </source>
</evidence>
<evidence type="ECO:0000313" key="2">
    <source>
        <dbReference type="Proteomes" id="UP000236319"/>
    </source>
</evidence>
<dbReference type="EMBL" id="BDSA01000002">
    <property type="protein sequence ID" value="GBE60441.1"/>
    <property type="molecule type" value="Genomic_DNA"/>
</dbReference>
<dbReference type="GeneID" id="39874211"/>
<reference evidence="1 2" key="1">
    <citation type="journal article" date="2017" name="BMC Genomics">
        <title>Whole-genome assembly of Babesia ovata and comparative genomics between closely related pathogens.</title>
        <authorList>
            <person name="Yamagishi J."/>
            <person name="Asada M."/>
            <person name="Hakimi H."/>
            <person name="Tanaka T.Q."/>
            <person name="Sugimoto C."/>
            <person name="Kawazu S."/>
        </authorList>
    </citation>
    <scope>NUCLEOTIDE SEQUENCE [LARGE SCALE GENOMIC DNA]</scope>
    <source>
        <strain evidence="1 2">Miyake</strain>
    </source>
</reference>